<dbReference type="AlphaFoldDB" id="A0A7R9J5Z9"/>
<name>A0A7R9J5Z9_TIMCA</name>
<dbReference type="EMBL" id="OE181506">
    <property type="protein sequence ID" value="CAD7573273.1"/>
    <property type="molecule type" value="Genomic_DNA"/>
</dbReference>
<evidence type="ECO:0000313" key="2">
    <source>
        <dbReference type="EMBL" id="CAD7573273.1"/>
    </source>
</evidence>
<reference evidence="2" key="1">
    <citation type="submission" date="2020-11" db="EMBL/GenBank/DDBJ databases">
        <authorList>
            <person name="Tran Van P."/>
        </authorList>
    </citation>
    <scope>NUCLEOTIDE SEQUENCE</scope>
</reference>
<evidence type="ECO:0000256" key="1">
    <source>
        <dbReference type="SAM" id="MobiDB-lite"/>
    </source>
</evidence>
<protein>
    <submittedName>
        <fullName evidence="2">(California timema) hypothetical protein</fullName>
    </submittedName>
</protein>
<gene>
    <name evidence="2" type="ORF">TCMB3V08_LOCUS5912</name>
</gene>
<sequence>MIPILPYHRFRHIGGVLVLQALSPGVLGLQASALGVLGLGSTPHAQRAYSRSLIQGKAGRSQRRVGERTKLRLPSRIIGRQELPVLVQPVVRIDDSYFNVEELGRKHFRALQRMRIDLRWLVLRFDWFSCAEHLKQSGQIRGELNLSGTAHADEAGILFYGFKFKSRRITQQKTVLPTSVSVRVTHSEETFYAMLHCWRPAIYVTVGIVILSLHRKVENYRGINLSTHRRGSNSNHHIIGKSDKMRLMSFSAYSPVRVIPLSEGRSCDPSHFAHKESSIQEPRTQLPLTTVGEL</sequence>
<feature type="region of interest" description="Disordered" evidence="1">
    <location>
        <begin position="270"/>
        <end position="294"/>
    </location>
</feature>
<accession>A0A7R9J5Z9</accession>
<proteinExistence type="predicted"/>
<organism evidence="2">
    <name type="scientific">Timema californicum</name>
    <name type="common">California timema</name>
    <name type="synonym">Walking stick</name>
    <dbReference type="NCBI Taxonomy" id="61474"/>
    <lineage>
        <taxon>Eukaryota</taxon>
        <taxon>Metazoa</taxon>
        <taxon>Ecdysozoa</taxon>
        <taxon>Arthropoda</taxon>
        <taxon>Hexapoda</taxon>
        <taxon>Insecta</taxon>
        <taxon>Pterygota</taxon>
        <taxon>Neoptera</taxon>
        <taxon>Polyneoptera</taxon>
        <taxon>Phasmatodea</taxon>
        <taxon>Timematodea</taxon>
        <taxon>Timematoidea</taxon>
        <taxon>Timematidae</taxon>
        <taxon>Timema</taxon>
    </lineage>
</organism>
<feature type="compositionally biased region" description="Polar residues" evidence="1">
    <location>
        <begin position="279"/>
        <end position="288"/>
    </location>
</feature>